<proteinExistence type="predicted"/>
<dbReference type="NCBIfam" id="TIGR01571">
    <property type="entry name" value="A_thal_Cys_rich"/>
    <property type="match status" value="1"/>
</dbReference>
<evidence type="ECO:0000313" key="1">
    <source>
        <dbReference type="EMBL" id="KAJ4979913.1"/>
    </source>
</evidence>
<evidence type="ECO:0000313" key="2">
    <source>
        <dbReference type="Proteomes" id="UP001141806"/>
    </source>
</evidence>
<dbReference type="Pfam" id="PF04749">
    <property type="entry name" value="PLAC8"/>
    <property type="match status" value="1"/>
</dbReference>
<keyword evidence="2" id="KW-1185">Reference proteome</keyword>
<dbReference type="OrthoDB" id="1045822at2759"/>
<protein>
    <submittedName>
        <fullName evidence="1">Uncharacterized protein</fullName>
    </submittedName>
</protein>
<name>A0A9Q0KZT4_9MAGN</name>
<reference evidence="1" key="1">
    <citation type="journal article" date="2023" name="Plant J.">
        <title>The genome of the king protea, Protea cynaroides.</title>
        <authorList>
            <person name="Chang J."/>
            <person name="Duong T.A."/>
            <person name="Schoeman C."/>
            <person name="Ma X."/>
            <person name="Roodt D."/>
            <person name="Barker N."/>
            <person name="Li Z."/>
            <person name="Van de Peer Y."/>
            <person name="Mizrachi E."/>
        </authorList>
    </citation>
    <scope>NUCLEOTIDE SEQUENCE</scope>
    <source>
        <tissue evidence="1">Young leaves</tissue>
    </source>
</reference>
<gene>
    <name evidence="1" type="ORF">NE237_010693</name>
</gene>
<dbReference type="Proteomes" id="UP001141806">
    <property type="component" value="Unassembled WGS sequence"/>
</dbReference>
<dbReference type="InterPro" id="IPR006461">
    <property type="entry name" value="PLAC_motif_containing"/>
</dbReference>
<accession>A0A9Q0KZT4</accession>
<sequence length="235" mass="26130">MDSSGRRDGFLGVGCRCVQVNQEVLKMEVVLAMRCIGFSMSQWFQQGVSGSEWCSVVEKAAGVDENADQWDIQVRNMDYDQKNSSTTPTDAAPPRPEAPIPWSIGICDCGGGIKLRCISCCFPCITFSQISEIIDNGSSSYTTNGVIYGLLRHFTGFHWLYACSYRSKMRQQYNLDGSSCGDCCVHCCCAPCALRQEYRELQSQGFDRNKGWHGNVEKQNHGVAMPPIVEKGMTR</sequence>
<organism evidence="1 2">
    <name type="scientific">Protea cynaroides</name>
    <dbReference type="NCBI Taxonomy" id="273540"/>
    <lineage>
        <taxon>Eukaryota</taxon>
        <taxon>Viridiplantae</taxon>
        <taxon>Streptophyta</taxon>
        <taxon>Embryophyta</taxon>
        <taxon>Tracheophyta</taxon>
        <taxon>Spermatophyta</taxon>
        <taxon>Magnoliopsida</taxon>
        <taxon>Proteales</taxon>
        <taxon>Proteaceae</taxon>
        <taxon>Protea</taxon>
    </lineage>
</organism>
<dbReference type="AlphaFoldDB" id="A0A9Q0KZT4"/>
<comment type="caution">
    <text evidence="1">The sequence shown here is derived from an EMBL/GenBank/DDBJ whole genome shotgun (WGS) entry which is preliminary data.</text>
</comment>
<dbReference type="PANTHER" id="PTHR15907">
    <property type="entry name" value="DUF614 FAMILY PROTEIN-RELATED"/>
    <property type="match status" value="1"/>
</dbReference>
<dbReference type="EMBL" id="JAMYWD010000002">
    <property type="protein sequence ID" value="KAJ4979913.1"/>
    <property type="molecule type" value="Genomic_DNA"/>
</dbReference>